<dbReference type="AlphaFoldDB" id="A0AAW1RVY2"/>
<name>A0AAW1RVY2_9CHLO</name>
<evidence type="ECO:0000256" key="1">
    <source>
        <dbReference type="SAM" id="MobiDB-lite"/>
    </source>
</evidence>
<feature type="compositionally biased region" description="Polar residues" evidence="1">
    <location>
        <begin position="417"/>
        <end position="430"/>
    </location>
</feature>
<keyword evidence="3" id="KW-1185">Reference proteome</keyword>
<protein>
    <submittedName>
        <fullName evidence="2">Uncharacterized protein</fullName>
    </submittedName>
</protein>
<gene>
    <name evidence="2" type="ORF">WJX74_008050</name>
</gene>
<feature type="region of interest" description="Disordered" evidence="1">
    <location>
        <begin position="494"/>
        <end position="526"/>
    </location>
</feature>
<feature type="compositionally biased region" description="Basic and acidic residues" evidence="1">
    <location>
        <begin position="578"/>
        <end position="589"/>
    </location>
</feature>
<proteinExistence type="predicted"/>
<feature type="region of interest" description="Disordered" evidence="1">
    <location>
        <begin position="303"/>
        <end position="354"/>
    </location>
</feature>
<organism evidence="2 3">
    <name type="scientific">Apatococcus lobatus</name>
    <dbReference type="NCBI Taxonomy" id="904363"/>
    <lineage>
        <taxon>Eukaryota</taxon>
        <taxon>Viridiplantae</taxon>
        <taxon>Chlorophyta</taxon>
        <taxon>core chlorophytes</taxon>
        <taxon>Trebouxiophyceae</taxon>
        <taxon>Chlorellales</taxon>
        <taxon>Chlorellaceae</taxon>
        <taxon>Apatococcus</taxon>
    </lineage>
</organism>
<feature type="region of interest" description="Disordered" evidence="1">
    <location>
        <begin position="238"/>
        <end position="279"/>
    </location>
</feature>
<dbReference type="Proteomes" id="UP001438707">
    <property type="component" value="Unassembled WGS sequence"/>
</dbReference>
<feature type="compositionally biased region" description="Polar residues" evidence="1">
    <location>
        <begin position="494"/>
        <end position="506"/>
    </location>
</feature>
<feature type="region of interest" description="Disordered" evidence="1">
    <location>
        <begin position="417"/>
        <end position="438"/>
    </location>
</feature>
<sequence>MTILPAWPHRPYGLSKLAPAHEQPLAQQLPRAASAQESSCGGQPVRFPEPLWGAEHAPPATCQPCFSSQGQTHTQPARALQDASPGATTKFVRGLEQAWRAPEDVSASKQVGSRLPSSEPQQLEYRSAEHAQQVASNLLFPVSLQHVRAEAFAAAQTTARTQGPCARAEGKQPSPPLLTRSDAQLPPELLTTAAKALLSPEPTCPVPIRPQPLSVLSPVKWHKQHMAGQATFAEASALDWEPSEAEGHAEGSEPNNQRDQPRLIPRQGQGPRLRGKGGQHIDQYLMRLLRVGFKKAAEASLHHDEEDAHGCSKSRRKASTPASPRYPGESCTPGMVTSCETGGPSDEHPAAQRTAGAAPMLATTALLPSTKQSPGPQPSSGWWDHFHQPHAGWPCKPPGSQAATLDHLALAAHGFQQAQEQLHGSQSSSQPDEHRLVSLRGGPASCSRLCQALGESAFSSIRDLILWQQQQFTGQIMELHRVVHVQQQWASSPQAARCKSSPSSSAHPEAVWRPQQGPIGSAFANYPQDVSSTVQSGLRGAIPEPQQTSPDAACRVQLCHADRQLHTNQDQPGSKAIAPHDRQHADPAQHDLSPGQEQPGCVASGETPRLTGPANQTHPGHLSELTPAGWKQAGAQPAATHGLQQEWPAPSPPAGPLFASAMQELRQACASWPQLPPWPVQNPVRSASENCKMAGAQQPDRTQYGSRPCDPMAAWYQSHYGNWPGFMSPLPPGPAATGSFLTGTIPLGKPCSMQP</sequence>
<feature type="region of interest" description="Disordered" evidence="1">
    <location>
        <begin position="567"/>
        <end position="656"/>
    </location>
</feature>
<evidence type="ECO:0000313" key="2">
    <source>
        <dbReference type="EMBL" id="KAK9837931.1"/>
    </source>
</evidence>
<accession>A0AAW1RVY2</accession>
<dbReference type="EMBL" id="JALJOS010000006">
    <property type="protein sequence ID" value="KAK9837931.1"/>
    <property type="molecule type" value="Genomic_DNA"/>
</dbReference>
<reference evidence="2 3" key="1">
    <citation type="journal article" date="2024" name="Nat. Commun.">
        <title>Phylogenomics reveals the evolutionary origins of lichenization in chlorophyte algae.</title>
        <authorList>
            <person name="Puginier C."/>
            <person name="Libourel C."/>
            <person name="Otte J."/>
            <person name="Skaloud P."/>
            <person name="Haon M."/>
            <person name="Grisel S."/>
            <person name="Petersen M."/>
            <person name="Berrin J.G."/>
            <person name="Delaux P.M."/>
            <person name="Dal Grande F."/>
            <person name="Keller J."/>
        </authorList>
    </citation>
    <scope>NUCLEOTIDE SEQUENCE [LARGE SCALE GENOMIC DNA]</scope>
    <source>
        <strain evidence="2 3">SAG 2145</strain>
    </source>
</reference>
<comment type="caution">
    <text evidence="2">The sequence shown here is derived from an EMBL/GenBank/DDBJ whole genome shotgun (WGS) entry which is preliminary data.</text>
</comment>
<evidence type="ECO:0000313" key="3">
    <source>
        <dbReference type="Proteomes" id="UP001438707"/>
    </source>
</evidence>
<feature type="region of interest" description="Disordered" evidence="1">
    <location>
        <begin position="161"/>
        <end position="182"/>
    </location>
</feature>